<organism evidence="1 2">
    <name type="scientific">Aegilops tauschii subsp. strangulata</name>
    <name type="common">Goatgrass</name>
    <dbReference type="NCBI Taxonomy" id="200361"/>
    <lineage>
        <taxon>Eukaryota</taxon>
        <taxon>Viridiplantae</taxon>
        <taxon>Streptophyta</taxon>
        <taxon>Embryophyta</taxon>
        <taxon>Tracheophyta</taxon>
        <taxon>Spermatophyta</taxon>
        <taxon>Magnoliopsida</taxon>
        <taxon>Liliopsida</taxon>
        <taxon>Poales</taxon>
        <taxon>Poaceae</taxon>
        <taxon>BOP clade</taxon>
        <taxon>Pooideae</taxon>
        <taxon>Triticodae</taxon>
        <taxon>Triticeae</taxon>
        <taxon>Triticinae</taxon>
        <taxon>Aegilops</taxon>
    </lineage>
</organism>
<sequence>QVFPLLITKFSYEEQADLVWQFICNIPVNMMADFLPWLSSSVSPDEHQDILNCLHKIVPQEKLLQQVVFAWIGGKAVTVAHNFDNYCSKGSYGCEDTSHQTDKKICSHENCKIGKRKYAESNHSQLVTHPIDEILYWHDAIRKELSDIAEETRRIQQSGDFSNVSAFNVRLQFIADVCIFHRHVALNLDSYAPLFQS</sequence>
<evidence type="ECO:0000313" key="2">
    <source>
        <dbReference type="Proteomes" id="UP000015105"/>
    </source>
</evidence>
<accession>A0A452ZSM5</accession>
<dbReference type="AlphaFoldDB" id="A0A452ZSM5"/>
<dbReference type="Proteomes" id="UP000015105">
    <property type="component" value="Chromosome 1D"/>
</dbReference>
<name>A0A452ZSM5_AEGTS</name>
<reference evidence="2" key="1">
    <citation type="journal article" date="2014" name="Science">
        <title>Ancient hybridizations among the ancestral genomes of bread wheat.</title>
        <authorList>
            <consortium name="International Wheat Genome Sequencing Consortium,"/>
            <person name="Marcussen T."/>
            <person name="Sandve S.R."/>
            <person name="Heier L."/>
            <person name="Spannagl M."/>
            <person name="Pfeifer M."/>
            <person name="Jakobsen K.S."/>
            <person name="Wulff B.B."/>
            <person name="Steuernagel B."/>
            <person name="Mayer K.F."/>
            <person name="Olsen O.A."/>
        </authorList>
    </citation>
    <scope>NUCLEOTIDE SEQUENCE [LARGE SCALE GENOMIC DNA]</scope>
    <source>
        <strain evidence="2">cv. AL8/78</strain>
    </source>
</reference>
<dbReference type="Gramene" id="AET1Gv20902300.16">
    <property type="protein sequence ID" value="AET1Gv20902300.16"/>
    <property type="gene ID" value="AET1Gv20902300"/>
</dbReference>
<keyword evidence="2" id="KW-1185">Reference proteome</keyword>
<proteinExistence type="predicted"/>
<reference evidence="1" key="3">
    <citation type="journal article" date="2017" name="Nature">
        <title>Genome sequence of the progenitor of the wheat D genome Aegilops tauschii.</title>
        <authorList>
            <person name="Luo M.C."/>
            <person name="Gu Y.Q."/>
            <person name="Puiu D."/>
            <person name="Wang H."/>
            <person name="Twardziok S.O."/>
            <person name="Deal K.R."/>
            <person name="Huo N."/>
            <person name="Zhu T."/>
            <person name="Wang L."/>
            <person name="Wang Y."/>
            <person name="McGuire P.E."/>
            <person name="Liu S."/>
            <person name="Long H."/>
            <person name="Ramasamy R.K."/>
            <person name="Rodriguez J.C."/>
            <person name="Van S.L."/>
            <person name="Yuan L."/>
            <person name="Wang Z."/>
            <person name="Xia Z."/>
            <person name="Xiao L."/>
            <person name="Anderson O.D."/>
            <person name="Ouyang S."/>
            <person name="Liang Y."/>
            <person name="Zimin A.V."/>
            <person name="Pertea G."/>
            <person name="Qi P."/>
            <person name="Bennetzen J.L."/>
            <person name="Dai X."/>
            <person name="Dawson M.W."/>
            <person name="Muller H.G."/>
            <person name="Kugler K."/>
            <person name="Rivarola-Duarte L."/>
            <person name="Spannagl M."/>
            <person name="Mayer K.F.X."/>
            <person name="Lu F.H."/>
            <person name="Bevan M.W."/>
            <person name="Leroy P."/>
            <person name="Li P."/>
            <person name="You F.M."/>
            <person name="Sun Q."/>
            <person name="Liu Z."/>
            <person name="Lyons E."/>
            <person name="Wicker T."/>
            <person name="Salzberg S.L."/>
            <person name="Devos K.M."/>
            <person name="Dvorak J."/>
        </authorList>
    </citation>
    <scope>NUCLEOTIDE SEQUENCE [LARGE SCALE GENOMIC DNA]</scope>
    <source>
        <strain evidence="1">cv. AL8/78</strain>
    </source>
</reference>
<reference evidence="1" key="5">
    <citation type="journal article" date="2021" name="G3 (Bethesda)">
        <title>Aegilops tauschii genome assembly Aet v5.0 features greater sequence contiguity and improved annotation.</title>
        <authorList>
            <person name="Wang L."/>
            <person name="Zhu T."/>
            <person name="Rodriguez J.C."/>
            <person name="Deal K.R."/>
            <person name="Dubcovsky J."/>
            <person name="McGuire P.E."/>
            <person name="Lux T."/>
            <person name="Spannagl M."/>
            <person name="Mayer K.F.X."/>
            <person name="Baldrich P."/>
            <person name="Meyers B.C."/>
            <person name="Huo N."/>
            <person name="Gu Y.Q."/>
            <person name="Zhou H."/>
            <person name="Devos K.M."/>
            <person name="Bennetzen J.L."/>
            <person name="Unver T."/>
            <person name="Budak H."/>
            <person name="Gulick P.J."/>
            <person name="Galiba G."/>
            <person name="Kalapos B."/>
            <person name="Nelson D.R."/>
            <person name="Li P."/>
            <person name="You F.M."/>
            <person name="Luo M.C."/>
            <person name="Dvorak J."/>
        </authorList>
    </citation>
    <scope>NUCLEOTIDE SEQUENCE [LARGE SCALE GENOMIC DNA]</scope>
    <source>
        <strain evidence="1">cv. AL8/78</strain>
    </source>
</reference>
<reference evidence="2" key="2">
    <citation type="journal article" date="2017" name="Nat. Plants">
        <title>The Aegilops tauschii genome reveals multiple impacts of transposons.</title>
        <authorList>
            <person name="Zhao G."/>
            <person name="Zou C."/>
            <person name="Li K."/>
            <person name="Wang K."/>
            <person name="Li T."/>
            <person name="Gao L."/>
            <person name="Zhang X."/>
            <person name="Wang H."/>
            <person name="Yang Z."/>
            <person name="Liu X."/>
            <person name="Jiang W."/>
            <person name="Mao L."/>
            <person name="Kong X."/>
            <person name="Jiao Y."/>
            <person name="Jia J."/>
        </authorList>
    </citation>
    <scope>NUCLEOTIDE SEQUENCE [LARGE SCALE GENOMIC DNA]</scope>
    <source>
        <strain evidence="2">cv. AL8/78</strain>
    </source>
</reference>
<dbReference type="EnsemblPlants" id="AET1Gv20902300.16">
    <property type="protein sequence ID" value="AET1Gv20902300.16"/>
    <property type="gene ID" value="AET1Gv20902300"/>
</dbReference>
<reference evidence="1" key="4">
    <citation type="submission" date="2019-03" db="UniProtKB">
        <authorList>
            <consortium name="EnsemblPlants"/>
        </authorList>
    </citation>
    <scope>IDENTIFICATION</scope>
</reference>
<evidence type="ECO:0000313" key="1">
    <source>
        <dbReference type="EnsemblPlants" id="AET1Gv20902300.16"/>
    </source>
</evidence>
<protein>
    <submittedName>
        <fullName evidence="1">Uncharacterized protein</fullName>
    </submittedName>
</protein>